<feature type="transmembrane region" description="Helical" evidence="9">
    <location>
        <begin position="20"/>
        <end position="41"/>
    </location>
</feature>
<evidence type="ECO:0000313" key="12">
    <source>
        <dbReference type="EMBL" id="GLR47638.1"/>
    </source>
</evidence>
<feature type="transmembrane region" description="Helical" evidence="9">
    <location>
        <begin position="183"/>
        <end position="204"/>
    </location>
</feature>
<comment type="subcellular location">
    <subcellularLocation>
        <location evidence="1">Membrane</location>
        <topology evidence="1">Multi-pass membrane protein</topology>
    </subcellularLocation>
</comment>
<dbReference type="InterPro" id="IPR036837">
    <property type="entry name" value="Cation_efflux_CTD_sf"/>
</dbReference>
<dbReference type="InterPro" id="IPR058533">
    <property type="entry name" value="Cation_efflux_TM"/>
</dbReference>
<dbReference type="Pfam" id="PF01545">
    <property type="entry name" value="Cation_efflux"/>
    <property type="match status" value="1"/>
</dbReference>
<evidence type="ECO:0000256" key="3">
    <source>
        <dbReference type="ARBA" id="ARBA00022448"/>
    </source>
</evidence>
<keyword evidence="8 9" id="KW-0472">Membrane</keyword>
<name>A0ABQ5Z4B6_9SPHN</name>
<evidence type="ECO:0000259" key="10">
    <source>
        <dbReference type="Pfam" id="PF01545"/>
    </source>
</evidence>
<dbReference type="PANTHER" id="PTHR11562">
    <property type="entry name" value="CATION EFFLUX PROTEIN/ ZINC TRANSPORTER"/>
    <property type="match status" value="1"/>
</dbReference>
<organism evidence="12 13">
    <name type="scientific">Sphingomonas astaxanthinifaciens DSM 22298</name>
    <dbReference type="NCBI Taxonomy" id="1123267"/>
    <lineage>
        <taxon>Bacteria</taxon>
        <taxon>Pseudomonadati</taxon>
        <taxon>Pseudomonadota</taxon>
        <taxon>Alphaproteobacteria</taxon>
        <taxon>Sphingomonadales</taxon>
        <taxon>Sphingomonadaceae</taxon>
        <taxon>Sphingomonas</taxon>
    </lineage>
</organism>
<dbReference type="RefSeq" id="WP_029940394.1">
    <property type="nucleotide sequence ID" value="NZ_BSOO01000011.1"/>
</dbReference>
<evidence type="ECO:0000256" key="2">
    <source>
        <dbReference type="ARBA" id="ARBA00008873"/>
    </source>
</evidence>
<dbReference type="InterPro" id="IPR027469">
    <property type="entry name" value="Cation_efflux_TMD_sf"/>
</dbReference>
<keyword evidence="6 9" id="KW-1133">Transmembrane helix</keyword>
<reference evidence="13" key="1">
    <citation type="journal article" date="2019" name="Int. J. Syst. Evol. Microbiol.">
        <title>The Global Catalogue of Microorganisms (GCM) 10K type strain sequencing project: providing services to taxonomists for standard genome sequencing and annotation.</title>
        <authorList>
            <consortium name="The Broad Institute Genomics Platform"/>
            <consortium name="The Broad Institute Genome Sequencing Center for Infectious Disease"/>
            <person name="Wu L."/>
            <person name="Ma J."/>
        </authorList>
    </citation>
    <scope>NUCLEOTIDE SEQUENCE [LARGE SCALE GENOMIC DNA]</scope>
    <source>
        <strain evidence="13">NBRC 102146</strain>
    </source>
</reference>
<keyword evidence="3" id="KW-0813">Transport</keyword>
<dbReference type="NCBIfam" id="TIGR01297">
    <property type="entry name" value="CDF"/>
    <property type="match status" value="1"/>
</dbReference>
<comment type="similarity">
    <text evidence="2">Belongs to the cation diffusion facilitator (CDF) transporter (TC 2.A.4) family. SLC30A subfamily.</text>
</comment>
<keyword evidence="7" id="KW-0406">Ion transport</keyword>
<dbReference type="Proteomes" id="UP001156703">
    <property type="component" value="Unassembled WGS sequence"/>
</dbReference>
<keyword evidence="13" id="KW-1185">Reference proteome</keyword>
<feature type="transmembrane region" description="Helical" evidence="9">
    <location>
        <begin position="122"/>
        <end position="143"/>
    </location>
</feature>
<evidence type="ECO:0000259" key="11">
    <source>
        <dbReference type="Pfam" id="PF16916"/>
    </source>
</evidence>
<evidence type="ECO:0000256" key="5">
    <source>
        <dbReference type="ARBA" id="ARBA00022906"/>
    </source>
</evidence>
<dbReference type="SUPFAM" id="SSF161111">
    <property type="entry name" value="Cation efflux protein transmembrane domain-like"/>
    <property type="match status" value="1"/>
</dbReference>
<dbReference type="InterPro" id="IPR050681">
    <property type="entry name" value="CDF/SLC30A"/>
</dbReference>
<evidence type="ECO:0000256" key="7">
    <source>
        <dbReference type="ARBA" id="ARBA00023065"/>
    </source>
</evidence>
<feature type="domain" description="Cation efflux protein cytoplasmic" evidence="11">
    <location>
        <begin position="216"/>
        <end position="289"/>
    </location>
</feature>
<feature type="transmembrane region" description="Helical" evidence="9">
    <location>
        <begin position="155"/>
        <end position="177"/>
    </location>
</feature>
<keyword evidence="5" id="KW-0862">Zinc</keyword>
<evidence type="ECO:0000256" key="1">
    <source>
        <dbReference type="ARBA" id="ARBA00004141"/>
    </source>
</evidence>
<dbReference type="InterPro" id="IPR027470">
    <property type="entry name" value="Cation_efflux_CTD"/>
</dbReference>
<dbReference type="SUPFAM" id="SSF160240">
    <property type="entry name" value="Cation efflux protein cytoplasmic domain-like"/>
    <property type="match status" value="1"/>
</dbReference>
<keyword evidence="4 9" id="KW-0812">Transmembrane</keyword>
<sequence length="304" mass="31711">MASDHSDHGHSHAPADFGRAFAIGIALNVTFVAIEAGYGVITGSLALLADAGHNLSDVLGLLVAWAATALSRRPPTARFTYGLKGSSILAALANAVLLLVAIGAIIYEAIGRFSNPQPVGGVGIMVVAAIGIVINAATAWLFASGRKGDLNIRGAYLHMAADAAVSAAVVVAGALIWWTGREWIDPLVSIMIAFVVLWSTWALLRDSVVMSLSAVPSSVELVEVESSLARRDGVTGVHDLHVWSLGTTSLALTAHLVMPGGHPGDEFLTDLAEAMEHDFGIAHSTFQIEISEHVPCALQSRESG</sequence>
<evidence type="ECO:0000256" key="6">
    <source>
        <dbReference type="ARBA" id="ARBA00022989"/>
    </source>
</evidence>
<gene>
    <name evidence="12" type="ORF">GCM10007925_13510</name>
</gene>
<keyword evidence="5" id="KW-0864">Zinc transport</keyword>
<dbReference type="EMBL" id="BSOO01000011">
    <property type="protein sequence ID" value="GLR47638.1"/>
    <property type="molecule type" value="Genomic_DNA"/>
</dbReference>
<evidence type="ECO:0000256" key="4">
    <source>
        <dbReference type="ARBA" id="ARBA00022692"/>
    </source>
</evidence>
<comment type="caution">
    <text evidence="12">The sequence shown here is derived from an EMBL/GenBank/DDBJ whole genome shotgun (WGS) entry which is preliminary data.</text>
</comment>
<evidence type="ECO:0000313" key="13">
    <source>
        <dbReference type="Proteomes" id="UP001156703"/>
    </source>
</evidence>
<dbReference type="Gene3D" id="1.20.1510.10">
    <property type="entry name" value="Cation efflux protein transmembrane domain"/>
    <property type="match status" value="1"/>
</dbReference>
<feature type="transmembrane region" description="Helical" evidence="9">
    <location>
        <begin position="88"/>
        <end position="110"/>
    </location>
</feature>
<protein>
    <submittedName>
        <fullName evidence="12">Cobalt transporter</fullName>
    </submittedName>
</protein>
<dbReference type="PANTHER" id="PTHR11562:SF17">
    <property type="entry name" value="RE54080P-RELATED"/>
    <property type="match status" value="1"/>
</dbReference>
<proteinExistence type="inferred from homology"/>
<feature type="domain" description="Cation efflux protein transmembrane" evidence="10">
    <location>
        <begin position="23"/>
        <end position="209"/>
    </location>
</feature>
<evidence type="ECO:0000256" key="9">
    <source>
        <dbReference type="SAM" id="Phobius"/>
    </source>
</evidence>
<dbReference type="Pfam" id="PF16916">
    <property type="entry name" value="ZT_dimer"/>
    <property type="match status" value="1"/>
</dbReference>
<evidence type="ECO:0000256" key="8">
    <source>
        <dbReference type="ARBA" id="ARBA00023136"/>
    </source>
</evidence>
<dbReference type="InterPro" id="IPR002524">
    <property type="entry name" value="Cation_efflux"/>
</dbReference>
<accession>A0ABQ5Z4B6</accession>